<keyword evidence="9" id="KW-0325">Glycoprotein</keyword>
<evidence type="ECO:0000256" key="1">
    <source>
        <dbReference type="ARBA" id="ARBA00004251"/>
    </source>
</evidence>
<sequence>MLTMNAYRWIVLLAPCFICVSSNDEPDIETPCESYSDACETQTLSRPLGSSVLLPCNFTTSSLDWVSWAYTPGLDLVHLTSEGDIKFLDHRYGRVKAFPYQASEGNFSIRIDELQNSDLGCYRCQQGHDCLQVELVAERGAQSGDMMLLIYICVGVAAFILLSIGGYCCMKCILCCYNRTKDNTNNPEGAGTEGASAPPEETGRVPAHQQQRGGGNDNLVYENDDQDPSSKQEDLTRNDCSPVGGLPDPARTQPAQSTSGIYPNLNQFERTESQRTKQGFHRELFSRLRQASRSRDYYVNQGEISRQQAMSAQAENHQKAAAAEGFGKKKKKKKDTENVQLKNPIYNRSLDQLNHL</sequence>
<evidence type="ECO:0000256" key="13">
    <source>
        <dbReference type="SAM" id="SignalP"/>
    </source>
</evidence>
<feature type="domain" description="Immunoglobulin V-set" evidence="14">
    <location>
        <begin position="51"/>
        <end position="126"/>
    </location>
</feature>
<feature type="compositionally biased region" description="Polar residues" evidence="11">
    <location>
        <begin position="253"/>
        <end position="268"/>
    </location>
</feature>
<dbReference type="InterPro" id="IPR013106">
    <property type="entry name" value="Ig_V-set"/>
</dbReference>
<keyword evidence="3 12" id="KW-0812">Transmembrane</keyword>
<evidence type="ECO:0000313" key="16">
    <source>
        <dbReference type="Proteomes" id="UP001488805"/>
    </source>
</evidence>
<comment type="subcellular location">
    <subcellularLocation>
        <location evidence="1">Cell membrane</location>
        <topology evidence="1">Single-pass type I membrane protein</topology>
    </subcellularLocation>
</comment>
<evidence type="ECO:0000256" key="11">
    <source>
        <dbReference type="SAM" id="MobiDB-lite"/>
    </source>
</evidence>
<evidence type="ECO:0000256" key="12">
    <source>
        <dbReference type="SAM" id="Phobius"/>
    </source>
</evidence>
<evidence type="ECO:0000256" key="6">
    <source>
        <dbReference type="ARBA" id="ARBA00023136"/>
    </source>
</evidence>
<evidence type="ECO:0000256" key="9">
    <source>
        <dbReference type="ARBA" id="ARBA00023180"/>
    </source>
</evidence>
<dbReference type="SMART" id="SM00406">
    <property type="entry name" value="IGv"/>
    <property type="match status" value="1"/>
</dbReference>
<dbReference type="GO" id="GO:0031295">
    <property type="term" value="P:T cell costimulation"/>
    <property type="evidence" value="ECO:0007669"/>
    <property type="project" value="TreeGrafter"/>
</dbReference>
<dbReference type="PANTHER" id="PTHR25466:SF14">
    <property type="entry name" value="BUTYROPHILIN SUBFAMILY 2 MEMBER A2-LIKE-RELATED"/>
    <property type="match status" value="1"/>
</dbReference>
<evidence type="ECO:0000256" key="7">
    <source>
        <dbReference type="ARBA" id="ARBA00023157"/>
    </source>
</evidence>
<feature type="region of interest" description="Disordered" evidence="11">
    <location>
        <begin position="308"/>
        <end position="356"/>
    </location>
</feature>
<evidence type="ECO:0000256" key="8">
    <source>
        <dbReference type="ARBA" id="ARBA00023170"/>
    </source>
</evidence>
<proteinExistence type="predicted"/>
<dbReference type="InterPro" id="IPR013783">
    <property type="entry name" value="Ig-like_fold"/>
</dbReference>
<evidence type="ECO:0000256" key="2">
    <source>
        <dbReference type="ARBA" id="ARBA00022475"/>
    </source>
</evidence>
<organism evidence="15 16">
    <name type="scientific">Zoarces viviparus</name>
    <name type="common">Viviparous eelpout</name>
    <name type="synonym">Blennius viviparus</name>
    <dbReference type="NCBI Taxonomy" id="48416"/>
    <lineage>
        <taxon>Eukaryota</taxon>
        <taxon>Metazoa</taxon>
        <taxon>Chordata</taxon>
        <taxon>Craniata</taxon>
        <taxon>Vertebrata</taxon>
        <taxon>Euteleostomi</taxon>
        <taxon>Actinopterygii</taxon>
        <taxon>Neopterygii</taxon>
        <taxon>Teleostei</taxon>
        <taxon>Neoteleostei</taxon>
        <taxon>Acanthomorphata</taxon>
        <taxon>Eupercaria</taxon>
        <taxon>Perciformes</taxon>
        <taxon>Cottioidei</taxon>
        <taxon>Zoarcales</taxon>
        <taxon>Zoarcidae</taxon>
        <taxon>Zoarcinae</taxon>
        <taxon>Zoarces</taxon>
    </lineage>
</organism>
<dbReference type="GO" id="GO:0071222">
    <property type="term" value="P:cellular response to lipopolysaccharide"/>
    <property type="evidence" value="ECO:0007669"/>
    <property type="project" value="TreeGrafter"/>
</dbReference>
<keyword evidence="5 12" id="KW-1133">Transmembrane helix</keyword>
<dbReference type="AlphaFoldDB" id="A0AAW1EEI3"/>
<dbReference type="GO" id="GO:0007166">
    <property type="term" value="P:cell surface receptor signaling pathway"/>
    <property type="evidence" value="ECO:0007669"/>
    <property type="project" value="TreeGrafter"/>
</dbReference>
<keyword evidence="16" id="KW-1185">Reference proteome</keyword>
<feature type="region of interest" description="Disordered" evidence="11">
    <location>
        <begin position="187"/>
        <end position="278"/>
    </location>
</feature>
<feature type="chain" id="PRO_5043396429" description="Immunoglobulin V-set domain-containing protein" evidence="13">
    <location>
        <begin position="23"/>
        <end position="356"/>
    </location>
</feature>
<keyword evidence="2" id="KW-1003">Cell membrane</keyword>
<accession>A0AAW1EEI3</accession>
<keyword evidence="8" id="KW-0675">Receptor</keyword>
<keyword evidence="4 13" id="KW-0732">Signal</keyword>
<evidence type="ECO:0000256" key="5">
    <source>
        <dbReference type="ARBA" id="ARBA00022989"/>
    </source>
</evidence>
<protein>
    <recommendedName>
        <fullName evidence="14">Immunoglobulin V-set domain-containing protein</fullName>
    </recommendedName>
</protein>
<feature type="compositionally biased region" description="Basic and acidic residues" evidence="11">
    <location>
        <begin position="269"/>
        <end position="278"/>
    </location>
</feature>
<reference evidence="15 16" key="1">
    <citation type="journal article" date="2024" name="Genome Biol. Evol.">
        <title>Chromosome-level genome assembly of the viviparous eelpout Zoarces viviparus.</title>
        <authorList>
            <person name="Fuhrmann N."/>
            <person name="Brasseur M.V."/>
            <person name="Bakowski C.E."/>
            <person name="Podsiadlowski L."/>
            <person name="Prost S."/>
            <person name="Krehenwinkel H."/>
            <person name="Mayer C."/>
        </authorList>
    </citation>
    <scope>NUCLEOTIDE SEQUENCE [LARGE SCALE GENOMIC DNA]</scope>
    <source>
        <strain evidence="15">NO-MEL_2022_Ind0_liver</strain>
    </source>
</reference>
<dbReference type="InterPro" id="IPR051713">
    <property type="entry name" value="T-cell_Activation_Regulation"/>
</dbReference>
<feature type="compositionally biased region" description="Basic and acidic residues" evidence="11">
    <location>
        <begin position="228"/>
        <end position="237"/>
    </location>
</feature>
<dbReference type="GO" id="GO:0042102">
    <property type="term" value="P:positive regulation of T cell proliferation"/>
    <property type="evidence" value="ECO:0007669"/>
    <property type="project" value="TreeGrafter"/>
</dbReference>
<evidence type="ECO:0000256" key="10">
    <source>
        <dbReference type="ARBA" id="ARBA00023319"/>
    </source>
</evidence>
<dbReference type="Proteomes" id="UP001488805">
    <property type="component" value="Unassembled WGS sequence"/>
</dbReference>
<dbReference type="Gene3D" id="2.60.40.10">
    <property type="entry name" value="Immunoglobulins"/>
    <property type="match status" value="1"/>
</dbReference>
<keyword evidence="10" id="KW-0393">Immunoglobulin domain</keyword>
<feature type="transmembrane region" description="Helical" evidence="12">
    <location>
        <begin position="148"/>
        <end position="167"/>
    </location>
</feature>
<dbReference type="Pfam" id="PF07686">
    <property type="entry name" value="V-set"/>
    <property type="match status" value="1"/>
</dbReference>
<evidence type="ECO:0000313" key="15">
    <source>
        <dbReference type="EMBL" id="KAK9520587.1"/>
    </source>
</evidence>
<dbReference type="GO" id="GO:0009897">
    <property type="term" value="C:external side of plasma membrane"/>
    <property type="evidence" value="ECO:0007669"/>
    <property type="project" value="TreeGrafter"/>
</dbReference>
<keyword evidence="7" id="KW-1015">Disulfide bond</keyword>
<name>A0AAW1EEI3_ZOAVI</name>
<gene>
    <name evidence="15" type="ORF">VZT92_020461</name>
</gene>
<dbReference type="PANTHER" id="PTHR25466">
    <property type="entry name" value="T-LYMPHOCYTE ACTIVATION ANTIGEN"/>
    <property type="match status" value="1"/>
</dbReference>
<comment type="caution">
    <text evidence="15">The sequence shown here is derived from an EMBL/GenBank/DDBJ whole genome shotgun (WGS) entry which is preliminary data.</text>
</comment>
<feature type="compositionally biased region" description="Low complexity" evidence="11">
    <location>
        <begin position="312"/>
        <end position="325"/>
    </location>
</feature>
<feature type="signal peptide" evidence="13">
    <location>
        <begin position="1"/>
        <end position="22"/>
    </location>
</feature>
<dbReference type="SUPFAM" id="SSF48726">
    <property type="entry name" value="Immunoglobulin"/>
    <property type="match status" value="1"/>
</dbReference>
<dbReference type="GO" id="GO:0042130">
    <property type="term" value="P:negative regulation of T cell proliferation"/>
    <property type="evidence" value="ECO:0007669"/>
    <property type="project" value="TreeGrafter"/>
</dbReference>
<dbReference type="GO" id="GO:0006955">
    <property type="term" value="P:immune response"/>
    <property type="evidence" value="ECO:0007669"/>
    <property type="project" value="TreeGrafter"/>
</dbReference>
<dbReference type="InterPro" id="IPR036179">
    <property type="entry name" value="Ig-like_dom_sf"/>
</dbReference>
<evidence type="ECO:0000256" key="3">
    <source>
        <dbReference type="ARBA" id="ARBA00022692"/>
    </source>
</evidence>
<evidence type="ECO:0000256" key="4">
    <source>
        <dbReference type="ARBA" id="ARBA00022729"/>
    </source>
</evidence>
<dbReference type="EMBL" id="JBCEZU010000329">
    <property type="protein sequence ID" value="KAK9520587.1"/>
    <property type="molecule type" value="Genomic_DNA"/>
</dbReference>
<keyword evidence="6 12" id="KW-0472">Membrane</keyword>
<evidence type="ECO:0000259" key="14">
    <source>
        <dbReference type="SMART" id="SM00406"/>
    </source>
</evidence>